<evidence type="ECO:0000256" key="3">
    <source>
        <dbReference type="ARBA" id="ARBA00010088"/>
    </source>
</evidence>
<dbReference type="GO" id="GO:0005737">
    <property type="term" value="C:cytoplasm"/>
    <property type="evidence" value="ECO:0007669"/>
    <property type="project" value="UniProtKB-SubCell"/>
</dbReference>
<keyword evidence="16" id="KW-1185">Reference proteome</keyword>
<dbReference type="SUPFAM" id="SSF53474">
    <property type="entry name" value="alpha/beta-Hydrolases"/>
    <property type="match status" value="1"/>
</dbReference>
<feature type="active site" description="Proton donor" evidence="12">
    <location>
        <position position="296"/>
    </location>
</feature>
<dbReference type="EMBL" id="QJJS01000010">
    <property type="protein sequence ID" value="PXW95283.1"/>
    <property type="molecule type" value="Genomic_DNA"/>
</dbReference>
<dbReference type="GO" id="GO:0004177">
    <property type="term" value="F:aminopeptidase activity"/>
    <property type="evidence" value="ECO:0007669"/>
    <property type="project" value="UniProtKB-UniRule"/>
</dbReference>
<accession>A0A318GZ25</accession>
<feature type="active site" description="Nucleophile" evidence="12">
    <location>
        <position position="113"/>
    </location>
</feature>
<evidence type="ECO:0000256" key="4">
    <source>
        <dbReference type="ARBA" id="ARBA00012568"/>
    </source>
</evidence>
<dbReference type="InterPro" id="IPR005944">
    <property type="entry name" value="Pro_iminopeptidase"/>
</dbReference>
<dbReference type="InterPro" id="IPR029058">
    <property type="entry name" value="AB_hydrolase_fold"/>
</dbReference>
<keyword evidence="6 11" id="KW-0031">Aminopeptidase</keyword>
<evidence type="ECO:0000256" key="10">
    <source>
        <dbReference type="ARBA" id="ARBA00029605"/>
    </source>
</evidence>
<organism evidence="15 16">
    <name type="scientific">Sphaerotilus hippei</name>
    <dbReference type="NCBI Taxonomy" id="744406"/>
    <lineage>
        <taxon>Bacteria</taxon>
        <taxon>Pseudomonadati</taxon>
        <taxon>Pseudomonadota</taxon>
        <taxon>Betaproteobacteria</taxon>
        <taxon>Burkholderiales</taxon>
        <taxon>Sphaerotilaceae</taxon>
        <taxon>Sphaerotilus</taxon>
    </lineage>
</organism>
<evidence type="ECO:0000256" key="13">
    <source>
        <dbReference type="RuleBase" id="RU003421"/>
    </source>
</evidence>
<dbReference type="GO" id="GO:0006508">
    <property type="term" value="P:proteolysis"/>
    <property type="evidence" value="ECO:0007669"/>
    <property type="project" value="UniProtKB-KW"/>
</dbReference>
<reference evidence="15 16" key="1">
    <citation type="submission" date="2018-05" db="EMBL/GenBank/DDBJ databases">
        <title>Genomic Encyclopedia of Type Strains, Phase IV (KMG-IV): sequencing the most valuable type-strain genomes for metagenomic binning, comparative biology and taxonomic classification.</title>
        <authorList>
            <person name="Goeker M."/>
        </authorList>
    </citation>
    <scope>NUCLEOTIDE SEQUENCE [LARGE SCALE GENOMIC DNA]</scope>
    <source>
        <strain evidence="15 16">DSM 566</strain>
    </source>
</reference>
<dbReference type="RefSeq" id="WP_110401147.1">
    <property type="nucleotide sequence ID" value="NZ_QJJS01000010.1"/>
</dbReference>
<evidence type="ECO:0000259" key="14">
    <source>
        <dbReference type="Pfam" id="PF00561"/>
    </source>
</evidence>
<evidence type="ECO:0000313" key="15">
    <source>
        <dbReference type="EMBL" id="PXW95283.1"/>
    </source>
</evidence>
<keyword evidence="8 11" id="KW-0645">Protease</keyword>
<comment type="caution">
    <text evidence="15">The sequence shown here is derived from an EMBL/GenBank/DDBJ whole genome shotgun (WGS) entry which is preliminary data.</text>
</comment>
<feature type="domain" description="AB hydrolase-1" evidence="14">
    <location>
        <begin position="39"/>
        <end position="300"/>
    </location>
</feature>
<gene>
    <name evidence="15" type="ORF">C7444_110131</name>
</gene>
<dbReference type="Proteomes" id="UP000247811">
    <property type="component" value="Unassembled WGS sequence"/>
</dbReference>
<comment type="catalytic activity">
    <reaction evidence="1 11 13">
        <text>Release of N-terminal proline from a peptide.</text>
        <dbReference type="EC" id="3.4.11.5"/>
    </reaction>
</comment>
<dbReference type="PANTHER" id="PTHR43722:SF1">
    <property type="entry name" value="PROLINE IMINOPEPTIDASE"/>
    <property type="match status" value="1"/>
</dbReference>
<evidence type="ECO:0000256" key="9">
    <source>
        <dbReference type="ARBA" id="ARBA00022801"/>
    </source>
</evidence>
<dbReference type="InterPro" id="IPR002410">
    <property type="entry name" value="Peptidase_S33"/>
</dbReference>
<dbReference type="NCBIfam" id="TIGR01249">
    <property type="entry name" value="pro_imino_pep_1"/>
    <property type="match status" value="1"/>
</dbReference>
<comment type="similarity">
    <text evidence="3 11 13">Belongs to the peptidase S33 family.</text>
</comment>
<sequence length="323" mass="35706">MDSPATLFPPIEPHTQGRLAVDALHTLHWERCGSPGGLPVVFLHGGPGSGSSANSRRFFHPQHYDIVVFDQRGSGRSTPLGEMRGNTTADLVADIERLRQHLGIERWLVFGGSWGSTLALAYAQAHPAACLGLVLRGIWLVEQEGIDWWLYGGRQFFPEAWEAFAGHLPPDERGDLLSAYWQRLSSDDPAICLPAARAWNRYESALLRLRPPEDTAGPTGGDDDTTLGPARMEALYCRHLGFMAPGQLLHDLPRIHHLPVQIVHGRYDLICPVRNAVRLARDWPGARLSIVADAGHTAFEPGITAELVRATEQFRRTGDFRDA</sequence>
<comment type="subcellular location">
    <subcellularLocation>
        <location evidence="2 11">Cytoplasm</location>
    </subcellularLocation>
</comment>
<evidence type="ECO:0000256" key="7">
    <source>
        <dbReference type="ARBA" id="ARBA00022490"/>
    </source>
</evidence>
<dbReference type="OrthoDB" id="9796770at2"/>
<evidence type="ECO:0000256" key="5">
    <source>
        <dbReference type="ARBA" id="ARBA00021843"/>
    </source>
</evidence>
<keyword evidence="7 11" id="KW-0963">Cytoplasm</keyword>
<evidence type="ECO:0000256" key="8">
    <source>
        <dbReference type="ARBA" id="ARBA00022670"/>
    </source>
</evidence>
<dbReference type="Gene3D" id="3.40.50.1820">
    <property type="entry name" value="alpha/beta hydrolase"/>
    <property type="match status" value="1"/>
</dbReference>
<dbReference type="AlphaFoldDB" id="A0A318GZ25"/>
<dbReference type="Pfam" id="PF00561">
    <property type="entry name" value="Abhydrolase_1"/>
    <property type="match status" value="1"/>
</dbReference>
<evidence type="ECO:0000256" key="6">
    <source>
        <dbReference type="ARBA" id="ARBA00022438"/>
    </source>
</evidence>
<dbReference type="PIRSF" id="PIRSF006431">
    <property type="entry name" value="Pept_S33"/>
    <property type="match status" value="1"/>
</dbReference>
<dbReference type="InterPro" id="IPR000073">
    <property type="entry name" value="AB_hydrolase_1"/>
</dbReference>
<evidence type="ECO:0000313" key="16">
    <source>
        <dbReference type="Proteomes" id="UP000247811"/>
    </source>
</evidence>
<evidence type="ECO:0000256" key="2">
    <source>
        <dbReference type="ARBA" id="ARBA00004496"/>
    </source>
</evidence>
<dbReference type="EC" id="3.4.11.5" evidence="4 11"/>
<protein>
    <recommendedName>
        <fullName evidence="5 11">Proline iminopeptidase</fullName>
        <shortName evidence="11">PIP</shortName>
        <ecNumber evidence="4 11">3.4.11.5</ecNumber>
    </recommendedName>
    <alternativeName>
        <fullName evidence="10 11">Prolyl aminopeptidase</fullName>
    </alternativeName>
</protein>
<dbReference type="PANTHER" id="PTHR43722">
    <property type="entry name" value="PROLINE IMINOPEPTIDASE"/>
    <property type="match status" value="1"/>
</dbReference>
<feature type="active site" evidence="12">
    <location>
        <position position="268"/>
    </location>
</feature>
<name>A0A318GZ25_9BURK</name>
<evidence type="ECO:0000256" key="1">
    <source>
        <dbReference type="ARBA" id="ARBA00001585"/>
    </source>
</evidence>
<evidence type="ECO:0000256" key="11">
    <source>
        <dbReference type="PIRNR" id="PIRNR006431"/>
    </source>
</evidence>
<dbReference type="PRINTS" id="PR00793">
    <property type="entry name" value="PROAMNOPTASE"/>
</dbReference>
<evidence type="ECO:0000256" key="12">
    <source>
        <dbReference type="PIRSR" id="PIRSR006431-1"/>
    </source>
</evidence>
<proteinExistence type="inferred from homology"/>
<keyword evidence="9 11" id="KW-0378">Hydrolase</keyword>